<sequence>MIPDQVSDEIPFASSGSCEEGESLFTDERKRVSSLGALTATASRTTERKEEEREGLSEEMSLLLVSKQYVEILGLVMFIITLILARILTLKKLTTNNTGTGTGAQLAEGNIASVTISSNLQLDLKSIITM</sequence>
<gene>
    <name evidence="3" type="ORF">FSB_LOCUS23633</name>
</gene>
<name>A0A2N9G968_FAGSY</name>
<keyword evidence="2" id="KW-0472">Membrane</keyword>
<evidence type="ECO:0000313" key="3">
    <source>
        <dbReference type="EMBL" id="SPC95751.1"/>
    </source>
</evidence>
<feature type="region of interest" description="Disordered" evidence="1">
    <location>
        <begin position="36"/>
        <end position="57"/>
    </location>
</feature>
<reference evidence="3" key="1">
    <citation type="submission" date="2018-02" db="EMBL/GenBank/DDBJ databases">
        <authorList>
            <person name="Cohen D.B."/>
            <person name="Kent A.D."/>
        </authorList>
    </citation>
    <scope>NUCLEOTIDE SEQUENCE</scope>
</reference>
<evidence type="ECO:0000256" key="2">
    <source>
        <dbReference type="SAM" id="Phobius"/>
    </source>
</evidence>
<accession>A0A2N9G968</accession>
<dbReference type="EMBL" id="OIVN01001599">
    <property type="protein sequence ID" value="SPC95751.1"/>
    <property type="molecule type" value="Genomic_DNA"/>
</dbReference>
<evidence type="ECO:0000256" key="1">
    <source>
        <dbReference type="SAM" id="MobiDB-lite"/>
    </source>
</evidence>
<keyword evidence="2" id="KW-1133">Transmembrane helix</keyword>
<organism evidence="3">
    <name type="scientific">Fagus sylvatica</name>
    <name type="common">Beechnut</name>
    <dbReference type="NCBI Taxonomy" id="28930"/>
    <lineage>
        <taxon>Eukaryota</taxon>
        <taxon>Viridiplantae</taxon>
        <taxon>Streptophyta</taxon>
        <taxon>Embryophyta</taxon>
        <taxon>Tracheophyta</taxon>
        <taxon>Spermatophyta</taxon>
        <taxon>Magnoliopsida</taxon>
        <taxon>eudicotyledons</taxon>
        <taxon>Gunneridae</taxon>
        <taxon>Pentapetalae</taxon>
        <taxon>rosids</taxon>
        <taxon>fabids</taxon>
        <taxon>Fagales</taxon>
        <taxon>Fagaceae</taxon>
        <taxon>Fagus</taxon>
    </lineage>
</organism>
<proteinExistence type="predicted"/>
<feature type="region of interest" description="Disordered" evidence="1">
    <location>
        <begin position="1"/>
        <end position="20"/>
    </location>
</feature>
<feature type="transmembrane region" description="Helical" evidence="2">
    <location>
        <begin position="69"/>
        <end position="88"/>
    </location>
</feature>
<feature type="compositionally biased region" description="Basic and acidic residues" evidence="1">
    <location>
        <begin position="45"/>
        <end position="56"/>
    </location>
</feature>
<dbReference type="AlphaFoldDB" id="A0A2N9G968"/>
<protein>
    <submittedName>
        <fullName evidence="3">Uncharacterized protein</fullName>
    </submittedName>
</protein>
<keyword evidence="2" id="KW-0812">Transmembrane</keyword>